<dbReference type="Gene3D" id="3.40.50.1820">
    <property type="entry name" value="alpha/beta hydrolase"/>
    <property type="match status" value="1"/>
</dbReference>
<evidence type="ECO:0000256" key="3">
    <source>
        <dbReference type="ARBA" id="ARBA00022801"/>
    </source>
</evidence>
<feature type="domain" description="Epoxide hydrolase N-terminal" evidence="5">
    <location>
        <begin position="1"/>
        <end position="105"/>
    </location>
</feature>
<dbReference type="OrthoDB" id="27092at2"/>
<dbReference type="GO" id="GO:0097176">
    <property type="term" value="P:epoxide metabolic process"/>
    <property type="evidence" value="ECO:0007669"/>
    <property type="project" value="TreeGrafter"/>
</dbReference>
<keyword evidence="3 6" id="KW-0378">Hydrolase</keyword>
<feature type="active site" description="Proton acceptor" evidence="4">
    <location>
        <position position="358"/>
    </location>
</feature>
<sequence length="384" mass="43648">MQPFKINVPQPVLDDLHYRLAHTRWLDQLEDAYWDYGTNCEYLQQLAAYWQNSYDWRTQEAKLNEFAQFTADIDELGLHFIHIEGKGPNPVPLMLVHGWPDSFFRMVKLIPLLTDPAAHGGRAEDAFTVIVPDLPGYGFSERPTEKGYDPKRMADVLAKLMTKTLGYKKYVAHGGDWGSSIVEQLALNHADNLLGIHLTDVPASHAKTADKLPDLSMAEKAFVVKNKAWQEKEAGYQKIQGTKPETLAYGLNDSPVGLLGWIIEKFHAWSDHDGNIEHTFTKDDLLTNVMIYWVTQTIGSSVRLYYEAMHSPALAAPTHTKVPTGFAIFPEDITPAPREFAERFFNVQRWTEMPRGGHFAALEEPGLLVADLREFVWPLREETR</sequence>
<dbReference type="PIRSF" id="PIRSF001112">
    <property type="entry name" value="Epoxide_hydrolase"/>
    <property type="match status" value="1"/>
</dbReference>
<keyword evidence="2" id="KW-0058">Aromatic hydrocarbons catabolism</keyword>
<protein>
    <submittedName>
        <fullName evidence="6">Epoxide hydrolase</fullName>
    </submittedName>
</protein>
<feature type="active site" description="Nucleophile" evidence="4">
    <location>
        <position position="176"/>
    </location>
</feature>
<name>A0A558BZF3_9BACT</name>
<evidence type="ECO:0000259" key="5">
    <source>
        <dbReference type="Pfam" id="PF06441"/>
    </source>
</evidence>
<dbReference type="PRINTS" id="PR00412">
    <property type="entry name" value="EPOXHYDRLASE"/>
</dbReference>
<evidence type="ECO:0000256" key="4">
    <source>
        <dbReference type="PIRSR" id="PIRSR001112-1"/>
    </source>
</evidence>
<dbReference type="InterPro" id="IPR029058">
    <property type="entry name" value="AB_hydrolase_fold"/>
</dbReference>
<dbReference type="EMBL" id="VMRJ01000002">
    <property type="protein sequence ID" value="TVT41867.1"/>
    <property type="molecule type" value="Genomic_DNA"/>
</dbReference>
<dbReference type="InterPro" id="IPR016292">
    <property type="entry name" value="Epoxide_hydrolase"/>
</dbReference>
<dbReference type="InterPro" id="IPR010497">
    <property type="entry name" value="Epoxide_hydro_N"/>
</dbReference>
<evidence type="ECO:0000313" key="7">
    <source>
        <dbReference type="Proteomes" id="UP000317624"/>
    </source>
</evidence>
<evidence type="ECO:0000256" key="2">
    <source>
        <dbReference type="ARBA" id="ARBA00022797"/>
    </source>
</evidence>
<organism evidence="6 7">
    <name type="scientific">Hymenobacter setariae</name>
    <dbReference type="NCBI Taxonomy" id="2594794"/>
    <lineage>
        <taxon>Bacteria</taxon>
        <taxon>Pseudomonadati</taxon>
        <taxon>Bacteroidota</taxon>
        <taxon>Cytophagia</taxon>
        <taxon>Cytophagales</taxon>
        <taxon>Hymenobacteraceae</taxon>
        <taxon>Hymenobacter</taxon>
    </lineage>
</organism>
<proteinExistence type="inferred from homology"/>
<comment type="similarity">
    <text evidence="1">Belongs to the peptidase S33 family.</text>
</comment>
<dbReference type="RefSeq" id="WP_144847260.1">
    <property type="nucleotide sequence ID" value="NZ_VMRJ01000002.1"/>
</dbReference>
<feature type="active site" description="Proton donor" evidence="4">
    <location>
        <position position="305"/>
    </location>
</feature>
<dbReference type="PANTHER" id="PTHR21661:SF35">
    <property type="entry name" value="EPOXIDE HYDROLASE"/>
    <property type="match status" value="1"/>
</dbReference>
<keyword evidence="7" id="KW-1185">Reference proteome</keyword>
<gene>
    <name evidence="6" type="ORF">FNT36_10625</name>
</gene>
<comment type="caution">
    <text evidence="6">The sequence shown here is derived from an EMBL/GenBank/DDBJ whole genome shotgun (WGS) entry which is preliminary data.</text>
</comment>
<dbReference type="InterPro" id="IPR000639">
    <property type="entry name" value="Epox_hydrolase-like"/>
</dbReference>
<dbReference type="Proteomes" id="UP000317624">
    <property type="component" value="Unassembled WGS sequence"/>
</dbReference>
<dbReference type="GO" id="GO:0004301">
    <property type="term" value="F:epoxide hydrolase activity"/>
    <property type="evidence" value="ECO:0007669"/>
    <property type="project" value="TreeGrafter"/>
</dbReference>
<evidence type="ECO:0000256" key="1">
    <source>
        <dbReference type="ARBA" id="ARBA00010088"/>
    </source>
</evidence>
<dbReference type="PANTHER" id="PTHR21661">
    <property type="entry name" value="EPOXIDE HYDROLASE 1-RELATED"/>
    <property type="match status" value="1"/>
</dbReference>
<dbReference type="AlphaFoldDB" id="A0A558BZF3"/>
<reference evidence="6 7" key="1">
    <citation type="submission" date="2019-07" db="EMBL/GenBank/DDBJ databases">
        <title>Hymenobacter sp. straun FUR1 Genome sequencing and assembly.</title>
        <authorList>
            <person name="Chhetri G."/>
        </authorList>
    </citation>
    <scope>NUCLEOTIDE SEQUENCE [LARGE SCALE GENOMIC DNA]</scope>
    <source>
        <strain evidence="6 7">Fur1</strain>
    </source>
</reference>
<evidence type="ECO:0000313" key="6">
    <source>
        <dbReference type="EMBL" id="TVT41867.1"/>
    </source>
</evidence>
<dbReference type="SUPFAM" id="SSF53474">
    <property type="entry name" value="alpha/beta-Hydrolases"/>
    <property type="match status" value="1"/>
</dbReference>
<dbReference type="Pfam" id="PF06441">
    <property type="entry name" value="EHN"/>
    <property type="match status" value="1"/>
</dbReference>
<accession>A0A558BZF3</accession>